<dbReference type="AlphaFoldDB" id="A0A8R1XYD5"/>
<evidence type="ECO:0000313" key="2">
    <source>
        <dbReference type="Proteomes" id="UP000024404"/>
    </source>
</evidence>
<evidence type="ECO:0000313" key="1">
    <source>
        <dbReference type="EnsemblMetazoa" id="OVOC523.1"/>
    </source>
</evidence>
<reference evidence="1" key="2">
    <citation type="submission" date="2022-06" db="UniProtKB">
        <authorList>
            <consortium name="EnsemblMetazoa"/>
        </authorList>
    </citation>
    <scope>IDENTIFICATION</scope>
</reference>
<organism evidence="1 2">
    <name type="scientific">Onchocerca volvulus</name>
    <dbReference type="NCBI Taxonomy" id="6282"/>
    <lineage>
        <taxon>Eukaryota</taxon>
        <taxon>Metazoa</taxon>
        <taxon>Ecdysozoa</taxon>
        <taxon>Nematoda</taxon>
        <taxon>Chromadorea</taxon>
        <taxon>Rhabditida</taxon>
        <taxon>Spirurina</taxon>
        <taxon>Spiruromorpha</taxon>
        <taxon>Filarioidea</taxon>
        <taxon>Onchocercidae</taxon>
        <taxon>Onchocerca</taxon>
    </lineage>
</organism>
<sequence length="87" mass="10542">MMLTTGHINDTSMLTWHMKKEQNLKIFLFYGRIIPPKLQFKRKKRPRKLKRKPSKCLVVNCKRKIEKSQLFDSLVTTQLKYRLAEEY</sequence>
<dbReference type="EMBL" id="CMVM020000020">
    <property type="status" value="NOT_ANNOTATED_CDS"/>
    <property type="molecule type" value="Genomic_DNA"/>
</dbReference>
<proteinExistence type="predicted"/>
<name>A0A8R1XYD5_ONCVO</name>
<reference evidence="2" key="1">
    <citation type="submission" date="2013-10" db="EMBL/GenBank/DDBJ databases">
        <title>Genome sequencing of Onchocerca volvulus.</title>
        <authorList>
            <person name="Cotton J."/>
            <person name="Tsai J."/>
            <person name="Stanley E."/>
            <person name="Tracey A."/>
            <person name="Holroyd N."/>
            <person name="Lustigman S."/>
            <person name="Berriman M."/>
        </authorList>
    </citation>
    <scope>NUCLEOTIDE SEQUENCE</scope>
</reference>
<dbReference type="Proteomes" id="UP000024404">
    <property type="component" value="Unassembled WGS sequence"/>
</dbReference>
<dbReference type="EnsemblMetazoa" id="OVOC523.1">
    <property type="protein sequence ID" value="OVOC523.1"/>
    <property type="gene ID" value="WBGene00237332"/>
</dbReference>
<protein>
    <submittedName>
        <fullName evidence="1">Uncharacterized protein</fullName>
    </submittedName>
</protein>
<keyword evidence="2" id="KW-1185">Reference proteome</keyword>
<accession>A0A8R1XYD5</accession>